<name>A0AAV5WT01_9BILA</name>
<dbReference type="AlphaFoldDB" id="A0AAV5WT01"/>
<evidence type="ECO:0000313" key="1">
    <source>
        <dbReference type="EMBL" id="GMT35329.1"/>
    </source>
</evidence>
<dbReference type="EMBL" id="BTSY01000007">
    <property type="protein sequence ID" value="GMT35329.1"/>
    <property type="molecule type" value="Genomic_DNA"/>
</dbReference>
<feature type="non-terminal residue" evidence="1">
    <location>
        <position position="1"/>
    </location>
</feature>
<dbReference type="Gene3D" id="3.30.40.10">
    <property type="entry name" value="Zinc/RING finger domain, C3HC4 (zinc finger)"/>
    <property type="match status" value="1"/>
</dbReference>
<organism evidence="1 2">
    <name type="scientific">Pristionchus fissidentatus</name>
    <dbReference type="NCBI Taxonomy" id="1538716"/>
    <lineage>
        <taxon>Eukaryota</taxon>
        <taxon>Metazoa</taxon>
        <taxon>Ecdysozoa</taxon>
        <taxon>Nematoda</taxon>
        <taxon>Chromadorea</taxon>
        <taxon>Rhabditida</taxon>
        <taxon>Rhabditina</taxon>
        <taxon>Diplogasteromorpha</taxon>
        <taxon>Diplogasteroidea</taxon>
        <taxon>Neodiplogasteridae</taxon>
        <taxon>Pristionchus</taxon>
    </lineage>
</organism>
<feature type="non-terminal residue" evidence="1">
    <location>
        <position position="92"/>
    </location>
</feature>
<keyword evidence="2" id="KW-1185">Reference proteome</keyword>
<comment type="caution">
    <text evidence="1">The sequence shown here is derived from an EMBL/GenBank/DDBJ whole genome shotgun (WGS) entry which is preliminary data.</text>
</comment>
<evidence type="ECO:0008006" key="3">
    <source>
        <dbReference type="Google" id="ProtNLM"/>
    </source>
</evidence>
<sequence length="92" mass="10403">HQRLIDFLGDFDDSIRASAKEEYEKARMTNPSLKDSSLSPLTSSPLCPLCFCRPDTDFYRLEACGHVHCHKCINHQISSELASRSFPIVCKS</sequence>
<reference evidence="1" key="1">
    <citation type="submission" date="2023-10" db="EMBL/GenBank/DDBJ databases">
        <title>Genome assembly of Pristionchus species.</title>
        <authorList>
            <person name="Yoshida K."/>
            <person name="Sommer R.J."/>
        </authorList>
    </citation>
    <scope>NUCLEOTIDE SEQUENCE</scope>
    <source>
        <strain evidence="1">RS5133</strain>
    </source>
</reference>
<dbReference type="InterPro" id="IPR013083">
    <property type="entry name" value="Znf_RING/FYVE/PHD"/>
</dbReference>
<gene>
    <name evidence="1" type="ORF">PFISCL1PPCAC_26626</name>
</gene>
<protein>
    <recommendedName>
        <fullName evidence="3">RING-type domain-containing protein</fullName>
    </recommendedName>
</protein>
<evidence type="ECO:0000313" key="2">
    <source>
        <dbReference type="Proteomes" id="UP001432322"/>
    </source>
</evidence>
<dbReference type="SUPFAM" id="SSF57850">
    <property type="entry name" value="RING/U-box"/>
    <property type="match status" value="1"/>
</dbReference>
<accession>A0AAV5WT01</accession>
<dbReference type="Proteomes" id="UP001432322">
    <property type="component" value="Unassembled WGS sequence"/>
</dbReference>
<proteinExistence type="predicted"/>